<dbReference type="Pfam" id="PF13744">
    <property type="entry name" value="HTH_37"/>
    <property type="match status" value="1"/>
</dbReference>
<organism evidence="2 3">
    <name type="scientific">Candidatus Scalindua arabica</name>
    <dbReference type="NCBI Taxonomy" id="1127984"/>
    <lineage>
        <taxon>Bacteria</taxon>
        <taxon>Pseudomonadati</taxon>
        <taxon>Planctomycetota</taxon>
        <taxon>Candidatus Brocadiia</taxon>
        <taxon>Candidatus Brocadiales</taxon>
        <taxon>Candidatus Scalinduaceae</taxon>
        <taxon>Candidatus Scalindua</taxon>
    </lineage>
</organism>
<dbReference type="Gene3D" id="1.10.260.40">
    <property type="entry name" value="lambda repressor-like DNA-binding domains"/>
    <property type="match status" value="1"/>
</dbReference>
<accession>A0A941W110</accession>
<gene>
    <name evidence="2" type="ORF">MAG551_00405</name>
</gene>
<protein>
    <recommendedName>
        <fullName evidence="1">HigA2-like helix-turn-helix domain-containing protein</fullName>
    </recommendedName>
</protein>
<dbReference type="AlphaFoldDB" id="A0A941W110"/>
<comment type="caution">
    <text evidence="2">The sequence shown here is derived from an EMBL/GenBank/DDBJ whole genome shotgun (WGS) entry which is preliminary data.</text>
</comment>
<evidence type="ECO:0000313" key="2">
    <source>
        <dbReference type="EMBL" id="MBS1257363.1"/>
    </source>
</evidence>
<reference evidence="2" key="1">
    <citation type="journal article" date="2021" name="ISME J.">
        <title>Fine-scale metabolic discontinuity in a stratified prokaryote microbiome of a Red Sea deep halocline.</title>
        <authorList>
            <person name="Michoud G."/>
            <person name="Ngugi D.K."/>
            <person name="Barozzi A."/>
            <person name="Merlino G."/>
            <person name="Calleja M.L."/>
            <person name="Delgado-Huertas A."/>
            <person name="Moran X.A.G."/>
            <person name="Daffonchio D."/>
        </authorList>
    </citation>
    <scope>NUCLEOTIDE SEQUENCE</scope>
    <source>
        <strain evidence="2">SuakinDeep_MAG55_1</strain>
    </source>
</reference>
<proteinExistence type="predicted"/>
<dbReference type="EMBL" id="JAANXD010000021">
    <property type="protein sequence ID" value="MBS1257363.1"/>
    <property type="molecule type" value="Genomic_DNA"/>
</dbReference>
<dbReference type="SUPFAM" id="SSF47413">
    <property type="entry name" value="lambda repressor-like DNA-binding domains"/>
    <property type="match status" value="1"/>
</dbReference>
<dbReference type="Proteomes" id="UP000722750">
    <property type="component" value="Unassembled WGS sequence"/>
</dbReference>
<dbReference type="InterPro" id="IPR010982">
    <property type="entry name" value="Lambda_DNA-bd_dom_sf"/>
</dbReference>
<evidence type="ECO:0000259" key="1">
    <source>
        <dbReference type="Pfam" id="PF13744"/>
    </source>
</evidence>
<name>A0A941W110_9BACT</name>
<feature type="domain" description="HigA2-like helix-turn-helix" evidence="1">
    <location>
        <begin position="14"/>
        <end position="94"/>
    </location>
</feature>
<dbReference type="InterPro" id="IPR039554">
    <property type="entry name" value="HigA2-like_HTH"/>
</dbReference>
<dbReference type="GO" id="GO:0003677">
    <property type="term" value="F:DNA binding"/>
    <property type="evidence" value="ECO:0007669"/>
    <property type="project" value="InterPro"/>
</dbReference>
<sequence>MTKKIDYTESYGNVFADLGLENAEELHAKSKLAVQILRIIKKRKLTQIKAAKILATNQSQLSLLRSGDCLERFTFDRLMSWLTKLDQNITVTVKRKSRNQESAAIHVAV</sequence>
<evidence type="ECO:0000313" key="3">
    <source>
        <dbReference type="Proteomes" id="UP000722750"/>
    </source>
</evidence>